<dbReference type="InterPro" id="IPR007751">
    <property type="entry name" value="DUF676_lipase-like"/>
</dbReference>
<sequence length="1769" mass="195318">MGELQATIELALHIHKFYNVDLFQRGYYQLRSYIRSSPKLPAKIEISQPRSSSGAGLVFPACVVNGAAVSKTFQILYRNEEVHLDDHVLFKLHLIVDAHKLADSLDRADLQLVVELWFTEHAFGPDHHNAIQCVSTRTLNLHFSPTRGLHYHLPVLFDYFHLSAVTLTVHCCLVALHQPYINGGRSGKSWSSPRLSARTQQSNMETIFFGTINNTIKCGGGGGSSSASWRLAQARATHRTICTLLLAAHTALAAQLETIMAVLPPWVASAGNAGAASTAPSTPQPTRLKVDNLSEVAKECYFALIGGQTPRFDRRHAERTRTVDCEEDFLVVANSDIAQLCAENILLWQHFLSVVMNSDAVRQHLAKQHHIQRVKRFAEAFFVIDNPRPSASGCYDSNYQNYVLVSEAVRRSRYFNLLPPLAIECTEMDGDASTLPVIFEDQYQHVAEFARRRSIVSRKSENYLSATDIQIAVDQLDGENVKREVIPPDVTRPEPQTRNGIKPLAAESHVTVLSQLESKPTHNHDSKSLSSQENKSLASTVFDSKAASTSGYESRGTSNTEGKASKLATKNMKSPSLGVKPSIQNYVIEKDPKGTLKKGKGGEGRSRSNDSRVSSVHSGGSGSSKHTLGSGSESDEKTLGSKASKGSKSSKASEVSANKEETEVEDKPPLPPRTDKMPKDFKPPIPPKTHKLPMPRNSLKEKLKNNLKLELRLPASQGSAYKRAKYKLKLIQRAQQLRSNSSSHHKSKRAQANAIAENVVLLKYRKLEPSLSMPYNLGAHTPGSSGGGDQIMRHSQSTLSMPSFLWEVATASSPGITESMPDLLATDSESSSEINAKGSVAPPPRPARLDRNPPILSNVEVGLVSASDSTLLQIGGEKVDQKHLNKKVTSPVKKTPDNPKPLILHQDSSSNSDITSEQSGWVSNSSRQSSGSSSGQISPDLDIKQYPIKDLLSATSTVQFKANGALSNGSNSNGTKSNTLKSSGSKANSSKSNRNKNNGAKVNGPQMPKASMNEVASKTLPGVKYKNKPGSRSPANHRVSRSEARTQGHKGIGKETTQRSASNDQLQIKQRKSPHRKEVKKSQSLQKVNNTNRGDPHVYEEVPLPPPPKEFQDPLPGLRDALRREGYATTGRIPREDRGAKHVITGYKDRPRSESPKTETGRGQRDDGYKSERSHASSHAVTPRHSGEFELEDMVNVYESVSEVLNDVKRTSRKAGHGPDKFNSLPSMRRRHQSSGPGRPEKRGPSRKMAGTPDRLSEPTPTKMNQHHINGTERVRTQSAPPPNLEKSDSLKETSSPRDKEIKPLRRLEPLSSKSDPLAQLADSKCTLLELFLEQQGASVWAHREAQRELLKAAQMAAKKEALNNEARLLQEAARKSEEHSKLNSDVTNKSELVNDNFEDNMSDIPPPPRPPSPRERSEPKCTCPSELRKERGRLEDPPDVLPPRLHPPVADTLAFVKAKEEFKQQMNFQGLLYSDFSGLASTIPYFHVSDDCRVLSPDGLHLIVCVHGLDGNSADLRLIKTYLEIGLPGANLDFIMSERNQGDTFSNFETLTEGLVTEIMCHIEAYNLNPKRISFVGHSLGNIIIRGAVSHPRMKPFLPRLHTFLSLSGPHLGTLYNNSGLVNMGMWFMQKWKKSGSLLQLSLKDRVDIRQTFLYRLTQRSQLHHFRNVLLCGSSQDRYVPLHSARIELCRQAVKDNSVMGSAYREMVSNLLQPIISSPSVTLVRYDIHHALPSTANSLIGRAAHIAVLDSELFIEKFLLVTGLKYFK</sequence>
<protein>
    <recommendedName>
        <fullName evidence="3">DUF676 domain-containing protein</fullName>
    </recommendedName>
</protein>
<feature type="compositionally biased region" description="Low complexity" evidence="2">
    <location>
        <begin position="641"/>
        <end position="656"/>
    </location>
</feature>
<feature type="region of interest" description="Disordered" evidence="2">
    <location>
        <begin position="1208"/>
        <end position="1318"/>
    </location>
</feature>
<dbReference type="Proteomes" id="UP001487740">
    <property type="component" value="Unassembled WGS sequence"/>
</dbReference>
<dbReference type="Pfam" id="PF05057">
    <property type="entry name" value="DUF676"/>
    <property type="match status" value="1"/>
</dbReference>
<reference evidence="4 5" key="1">
    <citation type="submission" date="2023-03" db="EMBL/GenBank/DDBJ databases">
        <title>High-quality genome of Scylla paramamosain provides insights in environmental adaptation.</title>
        <authorList>
            <person name="Zhang L."/>
        </authorList>
    </citation>
    <scope>NUCLEOTIDE SEQUENCE [LARGE SCALE GENOMIC DNA]</scope>
    <source>
        <strain evidence="4">LZ_2023a</strain>
        <tissue evidence="4">Muscle</tissue>
    </source>
</reference>
<feature type="compositionally biased region" description="Basic and acidic residues" evidence="2">
    <location>
        <begin position="1040"/>
        <end position="1057"/>
    </location>
</feature>
<dbReference type="PANTHER" id="PTHR12482">
    <property type="entry name" value="LIPASE ROG1-RELATED-RELATED"/>
    <property type="match status" value="1"/>
</dbReference>
<feature type="compositionally biased region" description="Polar residues" evidence="2">
    <location>
        <begin position="1259"/>
        <end position="1269"/>
    </location>
</feature>
<feature type="compositionally biased region" description="Polar residues" evidence="2">
    <location>
        <begin position="1384"/>
        <end position="1394"/>
    </location>
</feature>
<feature type="compositionally biased region" description="Polar residues" evidence="2">
    <location>
        <begin position="1058"/>
        <end position="1068"/>
    </location>
</feature>
<feature type="region of interest" description="Disordered" evidence="2">
    <location>
        <begin position="517"/>
        <end position="695"/>
    </location>
</feature>
<dbReference type="Pfam" id="PF12394">
    <property type="entry name" value="DUF3657"/>
    <property type="match status" value="1"/>
</dbReference>
<feature type="domain" description="DUF676" evidence="3">
    <location>
        <begin position="1499"/>
        <end position="1689"/>
    </location>
</feature>
<feature type="compositionally biased region" description="Basic residues" evidence="2">
    <location>
        <begin position="1069"/>
        <end position="1079"/>
    </location>
</feature>
<feature type="compositionally biased region" description="Low complexity" evidence="2">
    <location>
        <begin position="964"/>
        <end position="1001"/>
    </location>
</feature>
<dbReference type="InterPro" id="IPR022122">
    <property type="entry name" value="DUF3657"/>
</dbReference>
<feature type="region of interest" description="Disordered" evidence="2">
    <location>
        <begin position="1373"/>
        <end position="1447"/>
    </location>
</feature>
<feature type="compositionally biased region" description="Low complexity" evidence="2">
    <location>
        <begin position="611"/>
        <end position="632"/>
    </location>
</feature>
<organism evidence="4 5">
    <name type="scientific">Scylla paramamosain</name>
    <name type="common">Mud crab</name>
    <dbReference type="NCBI Taxonomy" id="85552"/>
    <lineage>
        <taxon>Eukaryota</taxon>
        <taxon>Metazoa</taxon>
        <taxon>Ecdysozoa</taxon>
        <taxon>Arthropoda</taxon>
        <taxon>Crustacea</taxon>
        <taxon>Multicrustacea</taxon>
        <taxon>Malacostraca</taxon>
        <taxon>Eumalacostraca</taxon>
        <taxon>Eucarida</taxon>
        <taxon>Decapoda</taxon>
        <taxon>Pleocyemata</taxon>
        <taxon>Brachyura</taxon>
        <taxon>Eubrachyura</taxon>
        <taxon>Portunoidea</taxon>
        <taxon>Portunidae</taxon>
        <taxon>Portuninae</taxon>
        <taxon>Scylla</taxon>
    </lineage>
</organism>
<dbReference type="InterPro" id="IPR044294">
    <property type="entry name" value="Lipase-like"/>
</dbReference>
<proteinExistence type="inferred from homology"/>
<gene>
    <name evidence="4" type="ORF">O3P69_007339</name>
</gene>
<dbReference type="FunFam" id="3.40.50.1820:FF:000004">
    <property type="entry name" value="Protein FAM135A isoform a"/>
    <property type="match status" value="1"/>
</dbReference>
<dbReference type="EMBL" id="JARAKH010000002">
    <property type="protein sequence ID" value="KAK8406692.1"/>
    <property type="molecule type" value="Genomic_DNA"/>
</dbReference>
<evidence type="ECO:0000313" key="5">
    <source>
        <dbReference type="Proteomes" id="UP001487740"/>
    </source>
</evidence>
<evidence type="ECO:0000259" key="3">
    <source>
        <dbReference type="Pfam" id="PF05057"/>
    </source>
</evidence>
<comment type="similarity">
    <text evidence="1">Belongs to the FAM135 family.</text>
</comment>
<feature type="compositionally biased region" description="Basic and acidic residues" evidence="2">
    <location>
        <begin position="1373"/>
        <end position="1383"/>
    </location>
</feature>
<feature type="compositionally biased region" description="Polar residues" evidence="2">
    <location>
        <begin position="528"/>
        <end position="562"/>
    </location>
</feature>
<feature type="compositionally biased region" description="Basic and acidic residues" evidence="2">
    <location>
        <begin position="657"/>
        <end position="682"/>
    </location>
</feature>
<feature type="compositionally biased region" description="Basic and acidic residues" evidence="2">
    <location>
        <begin position="1147"/>
        <end position="1175"/>
    </location>
</feature>
<feature type="compositionally biased region" description="Polar residues" evidence="2">
    <location>
        <begin position="906"/>
        <end position="917"/>
    </location>
</feature>
<dbReference type="InterPro" id="IPR029058">
    <property type="entry name" value="AB_hydrolase_fold"/>
</dbReference>
<feature type="region of interest" description="Disordered" evidence="2">
    <location>
        <begin position="964"/>
        <end position="1189"/>
    </location>
</feature>
<feature type="compositionally biased region" description="Polar residues" evidence="2">
    <location>
        <begin position="1082"/>
        <end position="1093"/>
    </location>
</feature>
<evidence type="ECO:0000256" key="2">
    <source>
        <dbReference type="SAM" id="MobiDB-lite"/>
    </source>
</evidence>
<name>A0AAW0V2Y9_SCYPA</name>
<feature type="region of interest" description="Disordered" evidence="2">
    <location>
        <begin position="817"/>
        <end position="853"/>
    </location>
</feature>
<dbReference type="PANTHER" id="PTHR12482:SF5">
    <property type="entry name" value="DUF676 DOMAIN-CONTAINING PROTEIN"/>
    <property type="match status" value="1"/>
</dbReference>
<feature type="region of interest" description="Disordered" evidence="2">
    <location>
        <begin position="484"/>
        <end position="505"/>
    </location>
</feature>
<feature type="compositionally biased region" description="Basic and acidic residues" evidence="2">
    <location>
        <begin position="1427"/>
        <end position="1437"/>
    </location>
</feature>
<feature type="compositionally biased region" description="Basic and acidic residues" evidence="2">
    <location>
        <begin position="588"/>
        <end position="610"/>
    </location>
</feature>
<accession>A0AAW0V2Y9</accession>
<comment type="caution">
    <text evidence="4">The sequence shown here is derived from an EMBL/GenBank/DDBJ whole genome shotgun (WGS) entry which is preliminary data.</text>
</comment>
<feature type="compositionally biased region" description="Basic and acidic residues" evidence="2">
    <location>
        <begin position="1286"/>
        <end position="1309"/>
    </location>
</feature>
<evidence type="ECO:0000313" key="4">
    <source>
        <dbReference type="EMBL" id="KAK8406692.1"/>
    </source>
</evidence>
<keyword evidence="5" id="KW-1185">Reference proteome</keyword>
<dbReference type="Gene3D" id="3.40.50.1820">
    <property type="entry name" value="alpha/beta hydrolase"/>
    <property type="match status" value="1"/>
</dbReference>
<feature type="compositionally biased region" description="Low complexity" evidence="2">
    <location>
        <begin position="918"/>
        <end position="938"/>
    </location>
</feature>
<feature type="region of interest" description="Disordered" evidence="2">
    <location>
        <begin position="882"/>
        <end position="940"/>
    </location>
</feature>
<evidence type="ECO:0000256" key="1">
    <source>
        <dbReference type="ARBA" id="ARBA00007949"/>
    </source>
</evidence>
<dbReference type="SUPFAM" id="SSF53474">
    <property type="entry name" value="alpha/beta-Hydrolases"/>
    <property type="match status" value="1"/>
</dbReference>